<proteinExistence type="predicted"/>
<dbReference type="InterPro" id="IPR029035">
    <property type="entry name" value="DHS-like_NAD/FAD-binding_dom"/>
</dbReference>
<sequence length="44" mass="5038">MRLEFMENTIYYEKLVNDLTEAINQQKLVIFVGAGVSISQGYPN</sequence>
<dbReference type="SUPFAM" id="SSF52467">
    <property type="entry name" value="DHS-like NAD/FAD-binding domain"/>
    <property type="match status" value="1"/>
</dbReference>
<organism evidence="1 2">
    <name type="scientific">Streptococcus cristatus</name>
    <dbReference type="NCBI Taxonomy" id="45634"/>
    <lineage>
        <taxon>Bacteria</taxon>
        <taxon>Bacillati</taxon>
        <taxon>Bacillota</taxon>
        <taxon>Bacilli</taxon>
        <taxon>Lactobacillales</taxon>
        <taxon>Streptococcaceae</taxon>
        <taxon>Streptococcus</taxon>
    </lineage>
</organism>
<name>A0A512A9X1_STRCR</name>
<evidence type="ECO:0000313" key="1">
    <source>
        <dbReference type="EMBL" id="GEN96500.1"/>
    </source>
</evidence>
<comment type="caution">
    <text evidence="1">The sequence shown here is derived from an EMBL/GenBank/DDBJ whole genome shotgun (WGS) entry which is preliminary data.</text>
</comment>
<dbReference type="EMBL" id="BJYQ01000023">
    <property type="protein sequence ID" value="GEN96500.1"/>
    <property type="molecule type" value="Genomic_DNA"/>
</dbReference>
<protein>
    <submittedName>
        <fullName evidence="1">Uncharacterized protein</fullName>
    </submittedName>
</protein>
<dbReference type="AlphaFoldDB" id="A0A512A9X1"/>
<accession>A0A512A9X1</accession>
<evidence type="ECO:0000313" key="2">
    <source>
        <dbReference type="Proteomes" id="UP000321868"/>
    </source>
</evidence>
<gene>
    <name evidence="1" type="ORF">SOL01_03740</name>
</gene>
<reference evidence="1 2" key="1">
    <citation type="submission" date="2019-07" db="EMBL/GenBank/DDBJ databases">
        <title>Whole genome shotgun sequence of Streptococcus oligofermentans NBRC 106105.</title>
        <authorList>
            <person name="Hosoyama A."/>
            <person name="Uohara A."/>
            <person name="Ohji S."/>
            <person name="Ichikawa N."/>
        </authorList>
    </citation>
    <scope>NUCLEOTIDE SEQUENCE [LARGE SCALE GENOMIC DNA]</scope>
    <source>
        <strain evidence="1 2">NBRC 106105</strain>
    </source>
</reference>
<dbReference type="Proteomes" id="UP000321868">
    <property type="component" value="Unassembled WGS sequence"/>
</dbReference>